<name>A0ABV2EFH6_9CAUL</name>
<comment type="caution">
    <text evidence="3">The sequence shown here is derived from an EMBL/GenBank/DDBJ whole genome shotgun (WGS) entry which is preliminary data.</text>
</comment>
<accession>A0ABV2EFH6</accession>
<gene>
    <name evidence="3" type="ORF">ABID41_000476</name>
</gene>
<evidence type="ECO:0000256" key="1">
    <source>
        <dbReference type="SAM" id="Coils"/>
    </source>
</evidence>
<feature type="compositionally biased region" description="Polar residues" evidence="2">
    <location>
        <begin position="1"/>
        <end position="10"/>
    </location>
</feature>
<sequence>MSVTRTASVRRTNDHFEPETGLDPQAQRRLRGHIEQIDYTAYASNREVIGQVLGHADAAKFQKLAVAAALARAQWAAEALALTQTPQPLNADQTDKLARLRMTYEELAEAYEGLRRMVERGYLNFPA</sequence>
<evidence type="ECO:0000256" key="2">
    <source>
        <dbReference type="SAM" id="MobiDB-lite"/>
    </source>
</evidence>
<reference evidence="3 4" key="1">
    <citation type="submission" date="2024-06" db="EMBL/GenBank/DDBJ databases">
        <title>Genomic Encyclopedia of Type Strains, Phase IV (KMG-IV): sequencing the most valuable type-strain genomes for metagenomic binning, comparative biology and taxonomic classification.</title>
        <authorList>
            <person name="Goeker M."/>
        </authorList>
    </citation>
    <scope>NUCLEOTIDE SEQUENCE [LARGE SCALE GENOMIC DNA]</scope>
    <source>
        <strain evidence="3 4">DSM 17809</strain>
    </source>
</reference>
<feature type="region of interest" description="Disordered" evidence="2">
    <location>
        <begin position="1"/>
        <end position="25"/>
    </location>
</feature>
<protein>
    <submittedName>
        <fullName evidence="3">Uncharacterized protein</fullName>
    </submittedName>
</protein>
<feature type="coiled-coil region" evidence="1">
    <location>
        <begin position="90"/>
        <end position="117"/>
    </location>
</feature>
<keyword evidence="1" id="KW-0175">Coiled coil</keyword>
<dbReference type="RefSeq" id="WP_331932744.1">
    <property type="nucleotide sequence ID" value="NZ_JBEPLU010000001.1"/>
</dbReference>
<evidence type="ECO:0000313" key="3">
    <source>
        <dbReference type="EMBL" id="MET3525381.1"/>
    </source>
</evidence>
<dbReference type="Proteomes" id="UP001549110">
    <property type="component" value="Unassembled WGS sequence"/>
</dbReference>
<organism evidence="3 4">
    <name type="scientific">Phenylobacterium koreense</name>
    <dbReference type="NCBI Taxonomy" id="266125"/>
    <lineage>
        <taxon>Bacteria</taxon>
        <taxon>Pseudomonadati</taxon>
        <taxon>Pseudomonadota</taxon>
        <taxon>Alphaproteobacteria</taxon>
        <taxon>Caulobacterales</taxon>
        <taxon>Caulobacteraceae</taxon>
        <taxon>Phenylobacterium</taxon>
    </lineage>
</organism>
<dbReference type="EMBL" id="JBEPLU010000001">
    <property type="protein sequence ID" value="MET3525381.1"/>
    <property type="molecule type" value="Genomic_DNA"/>
</dbReference>
<keyword evidence="4" id="KW-1185">Reference proteome</keyword>
<evidence type="ECO:0000313" key="4">
    <source>
        <dbReference type="Proteomes" id="UP001549110"/>
    </source>
</evidence>
<proteinExistence type="predicted"/>